<dbReference type="Gene3D" id="3.30.160.660">
    <property type="match status" value="1"/>
</dbReference>
<dbReference type="PROSITE" id="PS51664">
    <property type="entry name" value="YCAO"/>
    <property type="match status" value="1"/>
</dbReference>
<reference evidence="2" key="1">
    <citation type="submission" date="2020-05" db="EMBL/GenBank/DDBJ databases">
        <authorList>
            <person name="Chiriac C."/>
            <person name="Salcher M."/>
            <person name="Ghai R."/>
            <person name="Kavagutti S V."/>
        </authorList>
    </citation>
    <scope>NUCLEOTIDE SEQUENCE</scope>
</reference>
<name>A0A6J7DF45_9ZZZZ</name>
<dbReference type="InterPro" id="IPR022291">
    <property type="entry name" value="Bacteriocin_synth_cyclodeHase"/>
</dbReference>
<proteinExistence type="predicted"/>
<protein>
    <submittedName>
        <fullName evidence="2">Unannotated protein</fullName>
    </submittedName>
</protein>
<dbReference type="PANTHER" id="PTHR37809:SF1">
    <property type="entry name" value="RIBOSOMAL PROTEIN S12 METHYLTHIOTRANSFERASE ACCESSORY FACTOR YCAO"/>
    <property type="match status" value="1"/>
</dbReference>
<evidence type="ECO:0000259" key="1">
    <source>
        <dbReference type="PROSITE" id="PS51664"/>
    </source>
</evidence>
<dbReference type="InterPro" id="IPR003776">
    <property type="entry name" value="YcaO-like_dom"/>
</dbReference>
<dbReference type="NCBIfam" id="TIGR03604">
    <property type="entry name" value="TOMM_cyclo_SagD"/>
    <property type="match status" value="1"/>
</dbReference>
<gene>
    <name evidence="2" type="ORF">UFOPK3402_00523</name>
</gene>
<dbReference type="Gene3D" id="3.90.930.60">
    <property type="match status" value="1"/>
</dbReference>
<evidence type="ECO:0000313" key="2">
    <source>
        <dbReference type="EMBL" id="CAB4867485.1"/>
    </source>
</evidence>
<dbReference type="EMBL" id="CAFBLS010000045">
    <property type="protein sequence ID" value="CAB4867485.1"/>
    <property type="molecule type" value="Genomic_DNA"/>
</dbReference>
<dbReference type="InterPro" id="IPR027624">
    <property type="entry name" value="TOMM_cyclo_SagD"/>
</dbReference>
<dbReference type="AlphaFoldDB" id="A0A6J7DF45"/>
<feature type="domain" description="YcaO" evidence="1">
    <location>
        <begin position="376"/>
        <end position="750"/>
    </location>
</feature>
<sequence>MRMSLDPKALPVLAPHCRVITLPPDEILIVSDVDELRLTGPLFCDLSRHLAGLLTVPEITARMVADGTASLEEVPAAVDILWDRGYVVDAREHRGPEAWYRLWWGGSSGQAHARVQVISVGETPSAIIERSLAEHGLAVATDTPDVIVLVVDDYLNPDIDVVTSQARVPVLLAMAAGVRPTVGPWLGGPGPCHTCLAVRLRFNRQVESQSLTEGDRMGPVARGWTPTTAAHTAAEIALAVERRALGRPNVHEHADPSVSHMVAIDHLTGDRSIHHVVRRPQCPECGSASTVDSDRYRIVLTSGVLDAKDDGSYRRLTPQQTIDTYGHHVSSRTGVVERLMRTSPEGSVVHVVESGINLATTQKGAQSGGFRQSAGGKGTTAEQARAGALAEAIERFSATYTGDEPTIVSSLEALGDEAIDPRALTLFSEQQYATRDAWNATHKAMHGVPKEFDPSMQMEWSPTWSLSQQRRLWLPTPFAYYMYAGQHPRNGCMSDSNGNAAGTSMEDAILQGFFELVERDAVATWWYNRIPRPGVDLDAYGAAFGEPYFDAIRSHYSTELDRDVWALDITSDLGVPAFAALSRARTGRPRVLLGFGAHRDPRGALLRALTEMNQMLGMIPSLENDHAGEPATPREPERLWWQLDSLSDHPHLLPAGPDSTPDLHAHDWTLDGKANVERAIGLIEAKGMQMHVLNCTHPDIGMPVVKVMVPGMRFFWPRLAPGRLYDVPVQLGWRERPLTEDELNPTPIFW</sequence>
<dbReference type="NCBIfam" id="TIGR03882">
    <property type="entry name" value="cyclo_dehyd_2"/>
    <property type="match status" value="1"/>
</dbReference>
<dbReference type="Gene3D" id="3.40.50.720">
    <property type="entry name" value="NAD(P)-binding Rossmann-like Domain"/>
    <property type="match status" value="1"/>
</dbReference>
<dbReference type="Gene3D" id="3.30.40.250">
    <property type="match status" value="1"/>
</dbReference>
<dbReference type="NCBIfam" id="TIGR00702">
    <property type="entry name" value="YcaO-type kinase domain"/>
    <property type="match status" value="1"/>
</dbReference>
<accession>A0A6J7DF45</accession>
<dbReference type="PANTHER" id="PTHR37809">
    <property type="entry name" value="RIBOSOMAL PROTEIN S12 METHYLTHIOTRANSFERASE ACCESSORY FACTOR YCAO"/>
    <property type="match status" value="1"/>
</dbReference>
<dbReference type="Gene3D" id="3.30.1330.230">
    <property type="match status" value="1"/>
</dbReference>
<dbReference type="Pfam" id="PF02624">
    <property type="entry name" value="YcaO"/>
    <property type="match status" value="1"/>
</dbReference>
<organism evidence="2">
    <name type="scientific">freshwater metagenome</name>
    <dbReference type="NCBI Taxonomy" id="449393"/>
    <lineage>
        <taxon>unclassified sequences</taxon>
        <taxon>metagenomes</taxon>
        <taxon>ecological metagenomes</taxon>
    </lineage>
</organism>